<feature type="chain" id="PRO_5041257224" evidence="2">
    <location>
        <begin position="31"/>
        <end position="76"/>
    </location>
</feature>
<reference evidence="3" key="1">
    <citation type="submission" date="2023-04" db="EMBL/GenBank/DDBJ databases">
        <title>Genome Encyclopedia of Bacteria and Archaea VI: Functional Genomics of Type Strains.</title>
        <authorList>
            <person name="Whitman W."/>
        </authorList>
    </citation>
    <scope>NUCLEOTIDE SEQUENCE</scope>
    <source>
        <strain evidence="3">Enz.4-51</strain>
    </source>
</reference>
<evidence type="ECO:0000313" key="4">
    <source>
        <dbReference type="Proteomes" id="UP001161160"/>
    </source>
</evidence>
<evidence type="ECO:0000256" key="1">
    <source>
        <dbReference type="SAM" id="MobiDB-lite"/>
    </source>
</evidence>
<evidence type="ECO:0000313" key="3">
    <source>
        <dbReference type="EMBL" id="MDH6502812.1"/>
    </source>
</evidence>
<accession>A0AA43S4Z9</accession>
<feature type="compositionally biased region" description="Low complexity" evidence="1">
    <location>
        <begin position="39"/>
        <end position="56"/>
    </location>
</feature>
<keyword evidence="4" id="KW-1185">Reference proteome</keyword>
<name>A0AA43S4Z9_9BURK</name>
<feature type="region of interest" description="Disordered" evidence="1">
    <location>
        <begin position="39"/>
        <end position="76"/>
    </location>
</feature>
<organism evidence="3 4">
    <name type="scientific">Polynucleobacter sphagniphilus</name>
    <dbReference type="NCBI Taxonomy" id="1743169"/>
    <lineage>
        <taxon>Bacteria</taxon>
        <taxon>Pseudomonadati</taxon>
        <taxon>Pseudomonadota</taxon>
        <taxon>Betaproteobacteria</taxon>
        <taxon>Burkholderiales</taxon>
        <taxon>Burkholderiaceae</taxon>
        <taxon>Polynucleobacter</taxon>
    </lineage>
</organism>
<dbReference type="Proteomes" id="UP001161160">
    <property type="component" value="Unassembled WGS sequence"/>
</dbReference>
<keyword evidence="2" id="KW-0732">Signal</keyword>
<evidence type="ECO:0000256" key="2">
    <source>
        <dbReference type="SAM" id="SignalP"/>
    </source>
</evidence>
<feature type="signal peptide" evidence="2">
    <location>
        <begin position="1"/>
        <end position="30"/>
    </location>
</feature>
<dbReference type="AlphaFoldDB" id="A0AA43S4Z9"/>
<proteinExistence type="predicted"/>
<sequence length="76" mass="7700">MHITNMKRHFLFSRALCFLLVLASSSLALAAQVGGAKAAAPMIPAGPPAQTKKTPGPTGGPAPGTPNVPDAKPVKK</sequence>
<protein>
    <submittedName>
        <fullName evidence="3">Uncharacterized protein</fullName>
    </submittedName>
</protein>
<gene>
    <name evidence="3" type="ORF">M2127_000095</name>
</gene>
<comment type="caution">
    <text evidence="3">The sequence shown here is derived from an EMBL/GenBank/DDBJ whole genome shotgun (WGS) entry which is preliminary data.</text>
</comment>
<dbReference type="EMBL" id="JARXYA010000001">
    <property type="protein sequence ID" value="MDH6502812.1"/>
    <property type="molecule type" value="Genomic_DNA"/>
</dbReference>